<keyword evidence="5" id="KW-0235">DNA replication</keyword>
<dbReference type="InterPro" id="IPR015199">
    <property type="entry name" value="DNA_pol_III_delta_C"/>
</dbReference>
<dbReference type="Pfam" id="PF09115">
    <property type="entry name" value="DNApol3-delta_C"/>
    <property type="match status" value="1"/>
</dbReference>
<dbReference type="AlphaFoldDB" id="A0A5P9CLW2"/>
<evidence type="ECO:0000256" key="6">
    <source>
        <dbReference type="ARBA" id="ARBA00022932"/>
    </source>
</evidence>
<accession>A0A5P9CLW2</accession>
<evidence type="ECO:0000256" key="2">
    <source>
        <dbReference type="ARBA" id="ARBA00014363"/>
    </source>
</evidence>
<evidence type="ECO:0000256" key="1">
    <source>
        <dbReference type="ARBA" id="ARBA00012417"/>
    </source>
</evidence>
<keyword evidence="6" id="KW-0239">DNA-directed DNA polymerase</keyword>
<evidence type="ECO:0000313" key="10">
    <source>
        <dbReference type="Proteomes" id="UP000326936"/>
    </source>
</evidence>
<sequence length="320" mass="36081">MISTYPWLSSIWKEWQSSLEQDTFPNAVLLSSHLGLATEALTSSFAQALMCSNYASEACGICHSCQLMQVNNHPDYHLIKPEKSAKSISVDQIRGCNRLAQESSQLSGKRIFIIEPAEAMTESAANALLKTLEEPSGTCMFLLISYQPHRLLPTVSSRCQRWQVTKPSAHEVADWLSEKVSVNIPPHIAHINGNAPTTIQLFLDKGQEALYQQIELGLLDVLKNRGDMIALAKQLASSHEESLNWMWYILTDAQKLHFGLDAPYFSPIAKELIHYLSYEKLFQQTENLSNLTEQLREYSGLNSELLILDWLIKLNEEVCS</sequence>
<proteinExistence type="predicted"/>
<dbReference type="EMBL" id="CP045350">
    <property type="protein sequence ID" value="QFT26727.1"/>
    <property type="molecule type" value="Genomic_DNA"/>
</dbReference>
<evidence type="ECO:0000256" key="3">
    <source>
        <dbReference type="ARBA" id="ARBA00022679"/>
    </source>
</evidence>
<dbReference type="Gene3D" id="1.20.272.10">
    <property type="match status" value="1"/>
</dbReference>
<keyword evidence="3 9" id="KW-0808">Transferase</keyword>
<dbReference type="InterPro" id="IPR027417">
    <property type="entry name" value="P-loop_NTPase"/>
</dbReference>
<dbReference type="Proteomes" id="UP000326936">
    <property type="component" value="Chromosome"/>
</dbReference>
<dbReference type="Gene3D" id="3.40.50.300">
    <property type="entry name" value="P-loop containing nucleotide triphosphate hydrolases"/>
    <property type="match status" value="1"/>
</dbReference>
<dbReference type="SUPFAM" id="SSF52540">
    <property type="entry name" value="P-loop containing nucleoside triphosphate hydrolases"/>
    <property type="match status" value="1"/>
</dbReference>
<evidence type="ECO:0000256" key="7">
    <source>
        <dbReference type="ARBA" id="ARBA00049244"/>
    </source>
</evidence>
<evidence type="ECO:0000259" key="8">
    <source>
        <dbReference type="Pfam" id="PF09115"/>
    </source>
</evidence>
<dbReference type="EC" id="2.7.7.7" evidence="1"/>
<dbReference type="GO" id="GO:0008408">
    <property type="term" value="F:3'-5' exonuclease activity"/>
    <property type="evidence" value="ECO:0007669"/>
    <property type="project" value="InterPro"/>
</dbReference>
<dbReference type="GO" id="GO:0009360">
    <property type="term" value="C:DNA polymerase III complex"/>
    <property type="evidence" value="ECO:0007669"/>
    <property type="project" value="InterPro"/>
</dbReference>
<dbReference type="GO" id="GO:0006261">
    <property type="term" value="P:DNA-templated DNA replication"/>
    <property type="evidence" value="ECO:0007669"/>
    <property type="project" value="TreeGrafter"/>
</dbReference>
<dbReference type="SUPFAM" id="SSF48019">
    <property type="entry name" value="post-AAA+ oligomerization domain-like"/>
    <property type="match status" value="1"/>
</dbReference>
<gene>
    <name evidence="9" type="primary">holB</name>
    <name evidence="9" type="ORF">FIV01_09835</name>
</gene>
<name>A0A5P9CLW2_9VIBR</name>
<feature type="domain" description="DNA polymerase III delta subunit C-terminal" evidence="8">
    <location>
        <begin position="220"/>
        <end position="314"/>
    </location>
</feature>
<dbReference type="RefSeq" id="WP_152430827.1">
    <property type="nucleotide sequence ID" value="NZ_CBCSDK010000019.1"/>
</dbReference>
<dbReference type="GO" id="GO:0003677">
    <property type="term" value="F:DNA binding"/>
    <property type="evidence" value="ECO:0007669"/>
    <property type="project" value="InterPro"/>
</dbReference>
<dbReference type="OrthoDB" id="9811073at2"/>
<dbReference type="InterPro" id="IPR008921">
    <property type="entry name" value="DNA_pol3_clamp-load_cplx_C"/>
</dbReference>
<evidence type="ECO:0000256" key="4">
    <source>
        <dbReference type="ARBA" id="ARBA00022695"/>
    </source>
</evidence>
<dbReference type="Pfam" id="PF13177">
    <property type="entry name" value="DNA_pol3_delta2"/>
    <property type="match status" value="1"/>
</dbReference>
<keyword evidence="10" id="KW-1185">Reference proteome</keyword>
<dbReference type="PANTHER" id="PTHR11669">
    <property type="entry name" value="REPLICATION FACTOR C / DNA POLYMERASE III GAMMA-TAU SUBUNIT"/>
    <property type="match status" value="1"/>
</dbReference>
<protein>
    <recommendedName>
        <fullName evidence="2">DNA polymerase III subunit delta'</fullName>
        <ecNumber evidence="1">2.7.7.7</ecNumber>
    </recommendedName>
</protein>
<comment type="catalytic activity">
    <reaction evidence="7">
        <text>DNA(n) + a 2'-deoxyribonucleoside 5'-triphosphate = DNA(n+1) + diphosphate</text>
        <dbReference type="Rhea" id="RHEA:22508"/>
        <dbReference type="Rhea" id="RHEA-COMP:17339"/>
        <dbReference type="Rhea" id="RHEA-COMP:17340"/>
        <dbReference type="ChEBI" id="CHEBI:33019"/>
        <dbReference type="ChEBI" id="CHEBI:61560"/>
        <dbReference type="ChEBI" id="CHEBI:173112"/>
        <dbReference type="EC" id="2.7.7.7"/>
    </reaction>
</comment>
<dbReference type="NCBIfam" id="TIGR00678">
    <property type="entry name" value="holB"/>
    <property type="match status" value="1"/>
</dbReference>
<evidence type="ECO:0000256" key="5">
    <source>
        <dbReference type="ARBA" id="ARBA00022705"/>
    </source>
</evidence>
<dbReference type="PANTHER" id="PTHR11669:SF8">
    <property type="entry name" value="DNA POLYMERASE III SUBUNIT DELTA"/>
    <property type="match status" value="1"/>
</dbReference>
<dbReference type="KEGG" id="vaq:FIV01_09835"/>
<dbReference type="GO" id="GO:0003887">
    <property type="term" value="F:DNA-directed DNA polymerase activity"/>
    <property type="evidence" value="ECO:0007669"/>
    <property type="project" value="UniProtKB-KW"/>
</dbReference>
<keyword evidence="4 9" id="KW-0548">Nucleotidyltransferase</keyword>
<organism evidence="9 10">
    <name type="scientific">Vibrio aquimaris</name>
    <dbReference type="NCBI Taxonomy" id="2587862"/>
    <lineage>
        <taxon>Bacteria</taxon>
        <taxon>Pseudomonadati</taxon>
        <taxon>Pseudomonadota</taxon>
        <taxon>Gammaproteobacteria</taxon>
        <taxon>Vibrionales</taxon>
        <taxon>Vibrionaceae</taxon>
        <taxon>Vibrio</taxon>
    </lineage>
</organism>
<dbReference type="InterPro" id="IPR050238">
    <property type="entry name" value="DNA_Rep/Repair_Clamp_Loader"/>
</dbReference>
<dbReference type="InterPro" id="IPR004622">
    <property type="entry name" value="DNA_pol_HolB"/>
</dbReference>
<reference evidence="9 10" key="1">
    <citation type="submission" date="2019-10" db="EMBL/GenBank/DDBJ databases">
        <title>Complete genome sequence of Vibrio sp. strain THAF100, isolated from non-filtered water from the water column of tank 6 of a marine aquarium containing stony-coral fragments. Water maintained at 26 degree C.</title>
        <authorList>
            <person name="Ruckert C."/>
            <person name="Franco A."/>
            <person name="Kalinowski J."/>
            <person name="Glaeser S."/>
        </authorList>
    </citation>
    <scope>NUCLEOTIDE SEQUENCE [LARGE SCALE GENOMIC DNA]</scope>
    <source>
        <strain evidence="9 10">THAF100</strain>
    </source>
</reference>
<evidence type="ECO:0000313" key="9">
    <source>
        <dbReference type="EMBL" id="QFT26727.1"/>
    </source>
</evidence>